<comment type="caution">
    <text evidence="6">The sequence shown here is derived from an EMBL/GenBank/DDBJ whole genome shotgun (WGS) entry which is preliminary data.</text>
</comment>
<name>A0ABQ2L3V0_9BACL</name>
<keyword evidence="7" id="KW-1185">Reference proteome</keyword>
<evidence type="ECO:0000313" key="6">
    <source>
        <dbReference type="EMBL" id="GGO01546.1"/>
    </source>
</evidence>
<comment type="similarity">
    <text evidence="1 3">Belongs to the short-chain dehydrogenases/reductases (SDR) family.</text>
</comment>
<evidence type="ECO:0000256" key="4">
    <source>
        <dbReference type="SAM" id="MobiDB-lite"/>
    </source>
</evidence>
<feature type="transmembrane region" description="Helical" evidence="5">
    <location>
        <begin position="409"/>
        <end position="426"/>
    </location>
</feature>
<evidence type="ECO:0000256" key="1">
    <source>
        <dbReference type="ARBA" id="ARBA00006484"/>
    </source>
</evidence>
<reference evidence="7" key="1">
    <citation type="journal article" date="2019" name="Int. J. Syst. Evol. Microbiol.">
        <title>The Global Catalogue of Microorganisms (GCM) 10K type strain sequencing project: providing services to taxonomists for standard genome sequencing and annotation.</title>
        <authorList>
            <consortium name="The Broad Institute Genomics Platform"/>
            <consortium name="The Broad Institute Genome Sequencing Center for Infectious Disease"/>
            <person name="Wu L."/>
            <person name="Ma J."/>
        </authorList>
    </citation>
    <scope>NUCLEOTIDE SEQUENCE [LARGE SCALE GENOMIC DNA]</scope>
    <source>
        <strain evidence="7">CGMCC 1.6964</strain>
    </source>
</reference>
<protein>
    <submittedName>
        <fullName evidence="6">Oxidoreductase YxnA</fullName>
    </submittedName>
</protein>
<dbReference type="Pfam" id="PF00106">
    <property type="entry name" value="adh_short"/>
    <property type="match status" value="1"/>
</dbReference>
<evidence type="ECO:0000256" key="5">
    <source>
        <dbReference type="SAM" id="Phobius"/>
    </source>
</evidence>
<dbReference type="PROSITE" id="PS00061">
    <property type="entry name" value="ADH_SHORT"/>
    <property type="match status" value="1"/>
</dbReference>
<organism evidence="6 7">
    <name type="scientific">Saccharibacillus kuerlensis</name>
    <dbReference type="NCBI Taxonomy" id="459527"/>
    <lineage>
        <taxon>Bacteria</taxon>
        <taxon>Bacillati</taxon>
        <taxon>Bacillota</taxon>
        <taxon>Bacilli</taxon>
        <taxon>Bacillales</taxon>
        <taxon>Paenibacillaceae</taxon>
        <taxon>Saccharibacillus</taxon>
    </lineage>
</organism>
<dbReference type="EMBL" id="BMLN01000006">
    <property type="protein sequence ID" value="GGO01546.1"/>
    <property type="molecule type" value="Genomic_DNA"/>
</dbReference>
<dbReference type="PANTHER" id="PTHR44196:SF1">
    <property type="entry name" value="DEHYDROGENASE_REDUCTASE SDR FAMILY MEMBER 7B"/>
    <property type="match status" value="1"/>
</dbReference>
<dbReference type="CDD" id="cd05360">
    <property type="entry name" value="SDR_c3"/>
    <property type="match status" value="1"/>
</dbReference>
<keyword evidence="5" id="KW-1133">Transmembrane helix</keyword>
<dbReference type="InterPro" id="IPR002347">
    <property type="entry name" value="SDR_fam"/>
</dbReference>
<evidence type="ECO:0000256" key="2">
    <source>
        <dbReference type="ARBA" id="ARBA00023002"/>
    </source>
</evidence>
<evidence type="ECO:0000256" key="3">
    <source>
        <dbReference type="RuleBase" id="RU000363"/>
    </source>
</evidence>
<dbReference type="Gene3D" id="3.40.50.720">
    <property type="entry name" value="NAD(P)-binding Rossmann-like Domain"/>
    <property type="match status" value="1"/>
</dbReference>
<dbReference type="InterPro" id="IPR036291">
    <property type="entry name" value="NAD(P)-bd_dom_sf"/>
</dbReference>
<dbReference type="InterPro" id="IPR020904">
    <property type="entry name" value="Sc_DH/Rdtase_CS"/>
</dbReference>
<dbReference type="PRINTS" id="PR00080">
    <property type="entry name" value="SDRFAMILY"/>
</dbReference>
<dbReference type="PRINTS" id="PR00081">
    <property type="entry name" value="GDHRDH"/>
</dbReference>
<accession>A0ABQ2L3V0</accession>
<keyword evidence="5" id="KW-0472">Membrane</keyword>
<dbReference type="Proteomes" id="UP000606653">
    <property type="component" value="Unassembled WGS sequence"/>
</dbReference>
<dbReference type="PANTHER" id="PTHR44196">
    <property type="entry name" value="DEHYDROGENASE/REDUCTASE SDR FAMILY MEMBER 7B"/>
    <property type="match status" value="1"/>
</dbReference>
<evidence type="ECO:0000313" key="7">
    <source>
        <dbReference type="Proteomes" id="UP000606653"/>
    </source>
</evidence>
<feature type="compositionally biased region" description="Polar residues" evidence="4">
    <location>
        <begin position="20"/>
        <end position="34"/>
    </location>
</feature>
<feature type="compositionally biased region" description="Low complexity" evidence="4">
    <location>
        <begin position="62"/>
        <end position="75"/>
    </location>
</feature>
<feature type="region of interest" description="Disordered" evidence="4">
    <location>
        <begin position="1"/>
        <end position="91"/>
    </location>
</feature>
<sequence>MSNDNQTTPKDPDMNVVNPDENSADVNVNQTEAVTETKSDDSDSEDSEEPDRDSKESAPDKSNTLSTSSTTSTSSDGVQKAKSGEDTKQKSSKFKLALKPLSEQVIVITGASSGIGLVTARMAAAQGAKVVAVARNEDALQQLVTELQGKGQTAVYVAADVGREEEIERVAETAIREFDTFDTWVNNAGVSIFGKAMDVTTEDMKRMFDTVYWSVVYGSKAAVRHFKERGVPGALINVGSIFGDRGVVIQSTYSSAKFAVHGWTENLRMELEKEKAPVSVTLIHPGRIDTPYNEHAQSYLDKQPVHRGMIYPPESVAEAILYTAAHPKRDMFVGSQARLGALFGNLVPRLTDKAFELIMFRGQQSHDRPSQPRQAGALHEPGYGMHERGTNEGFVRGGSLYVKATKHPVVSTAAVAGLGALVWAIAKRKR</sequence>
<dbReference type="SUPFAM" id="SSF51735">
    <property type="entry name" value="NAD(P)-binding Rossmann-fold domains"/>
    <property type="match status" value="1"/>
</dbReference>
<feature type="compositionally biased region" description="Acidic residues" evidence="4">
    <location>
        <begin position="42"/>
        <end position="51"/>
    </location>
</feature>
<keyword evidence="2" id="KW-0560">Oxidoreductase</keyword>
<proteinExistence type="inferred from homology"/>
<gene>
    <name evidence="6" type="primary">yxnA</name>
    <name evidence="6" type="ORF">GCM10010969_23990</name>
</gene>
<dbReference type="NCBIfam" id="NF005495">
    <property type="entry name" value="PRK07109.1"/>
    <property type="match status" value="1"/>
</dbReference>
<keyword evidence="5" id="KW-0812">Transmembrane</keyword>
<dbReference type="RefSeq" id="WP_018976213.1">
    <property type="nucleotide sequence ID" value="NZ_BMLN01000006.1"/>
</dbReference>